<comment type="subcellular location">
    <subcellularLocation>
        <location evidence="1">Plastid</location>
        <location evidence="1">Chloroplast</location>
    </subcellularLocation>
</comment>
<keyword evidence="3" id="KW-0150">Chloroplast</keyword>
<dbReference type="Gramene" id="ERN08737">
    <property type="protein sequence ID" value="ERN08737"/>
    <property type="gene ID" value="AMTR_s00017p00241370"/>
</dbReference>
<dbReference type="Proteomes" id="UP000017836">
    <property type="component" value="Unassembled WGS sequence"/>
</dbReference>
<evidence type="ECO:0000256" key="1">
    <source>
        <dbReference type="ARBA" id="ARBA00004229"/>
    </source>
</evidence>
<keyword evidence="8" id="KW-1185">Reference proteome</keyword>
<organism evidence="7 8">
    <name type="scientific">Amborella trichopoda</name>
    <dbReference type="NCBI Taxonomy" id="13333"/>
    <lineage>
        <taxon>Eukaryota</taxon>
        <taxon>Viridiplantae</taxon>
        <taxon>Streptophyta</taxon>
        <taxon>Embryophyta</taxon>
        <taxon>Tracheophyta</taxon>
        <taxon>Spermatophyta</taxon>
        <taxon>Magnoliopsida</taxon>
        <taxon>Amborellales</taxon>
        <taxon>Amborellaceae</taxon>
        <taxon>Amborella</taxon>
    </lineage>
</organism>
<feature type="domain" description="Staygreen protein" evidence="6">
    <location>
        <begin position="14"/>
        <end position="166"/>
    </location>
</feature>
<evidence type="ECO:0000256" key="3">
    <source>
        <dbReference type="ARBA" id="ARBA00022528"/>
    </source>
</evidence>
<dbReference type="InterPro" id="IPR024438">
    <property type="entry name" value="Staygreen"/>
</dbReference>
<keyword evidence="4" id="KW-0934">Plastid</keyword>
<dbReference type="GO" id="GO:0009507">
    <property type="term" value="C:chloroplast"/>
    <property type="evidence" value="ECO:0007669"/>
    <property type="project" value="UniProtKB-SubCell"/>
</dbReference>
<dbReference type="PANTHER" id="PTHR31750">
    <property type="entry name" value="PROTEIN STAY-GREEN 1, CHLOROPLASTIC-RELATED"/>
    <property type="match status" value="1"/>
</dbReference>
<dbReference type="HOGENOM" id="CLU_073517_3_0_1"/>
<dbReference type="eggNOG" id="ENOG502QV01">
    <property type="taxonomic scope" value="Eukaryota"/>
</dbReference>
<dbReference type="STRING" id="13333.W1PFI4"/>
<reference evidence="8" key="1">
    <citation type="journal article" date="2013" name="Science">
        <title>The Amborella genome and the evolution of flowering plants.</title>
        <authorList>
            <consortium name="Amborella Genome Project"/>
        </authorList>
    </citation>
    <scope>NUCLEOTIDE SEQUENCE [LARGE SCALE GENOMIC DNA]</scope>
</reference>
<dbReference type="OMA" id="NHIFRLE"/>
<keyword evidence="5" id="KW-0809">Transit peptide</keyword>
<evidence type="ECO:0000256" key="4">
    <source>
        <dbReference type="ARBA" id="ARBA00022640"/>
    </source>
</evidence>
<dbReference type="Pfam" id="PF12638">
    <property type="entry name" value="Staygreen"/>
    <property type="match status" value="1"/>
</dbReference>
<dbReference type="PANTHER" id="PTHR31750:SF4">
    <property type="entry name" value="LP06106P"/>
    <property type="match status" value="1"/>
</dbReference>
<gene>
    <name evidence="7" type="ORF">AMTR_s00017p00241370</name>
</gene>
<evidence type="ECO:0000256" key="5">
    <source>
        <dbReference type="ARBA" id="ARBA00022946"/>
    </source>
</evidence>
<name>W1PFI4_AMBTC</name>
<sequence>MVITKAVRFSGPPKFEASKLKVVFLGVDQEKHPGTIPRTYTLTHSDITADLNLAISHSINRNQLQGWYNKLQRDYVIAEWKKVQGKMSLHVHCHISGGHLLLNLVAGLRFHIFQKELPLVLKALIYGDGVLFKKHPELKRSLVWVYFHSNLKEYNRVECWGPLQDAAQVV</sequence>
<comment type="similarity">
    <text evidence="2">Belongs to the staygreen family.</text>
</comment>
<protein>
    <recommendedName>
        <fullName evidence="6">Staygreen protein domain-containing protein</fullName>
    </recommendedName>
</protein>
<dbReference type="EMBL" id="KI393256">
    <property type="protein sequence ID" value="ERN08737.1"/>
    <property type="molecule type" value="Genomic_DNA"/>
</dbReference>
<evidence type="ECO:0000256" key="2">
    <source>
        <dbReference type="ARBA" id="ARBA00009234"/>
    </source>
</evidence>
<proteinExistence type="inferred from homology"/>
<dbReference type="AlphaFoldDB" id="W1PFI4"/>
<evidence type="ECO:0000313" key="7">
    <source>
        <dbReference type="EMBL" id="ERN08737.1"/>
    </source>
</evidence>
<evidence type="ECO:0000259" key="6">
    <source>
        <dbReference type="Pfam" id="PF12638"/>
    </source>
</evidence>
<evidence type="ECO:0000313" key="8">
    <source>
        <dbReference type="Proteomes" id="UP000017836"/>
    </source>
</evidence>
<accession>W1PFI4</accession>